<keyword evidence="3" id="KW-1133">Transmembrane helix</keyword>
<comment type="caution">
    <text evidence="5">The sequence shown here is derived from an EMBL/GenBank/DDBJ whole genome shotgun (WGS) entry which is preliminary data.</text>
</comment>
<organism evidence="5 6">
    <name type="scientific">Aphanomyces euteiches</name>
    <dbReference type="NCBI Taxonomy" id="100861"/>
    <lineage>
        <taxon>Eukaryota</taxon>
        <taxon>Sar</taxon>
        <taxon>Stramenopiles</taxon>
        <taxon>Oomycota</taxon>
        <taxon>Saprolegniomycetes</taxon>
        <taxon>Saprolegniales</taxon>
        <taxon>Verrucalvaceae</taxon>
        <taxon>Aphanomyces</taxon>
    </lineage>
</organism>
<proteinExistence type="predicted"/>
<evidence type="ECO:0000256" key="1">
    <source>
        <dbReference type="ARBA" id="ARBA00022801"/>
    </source>
</evidence>
<feature type="chain" id="PRO_5026120934" description="Tyrosine specific protein phosphatases domain-containing protein" evidence="4">
    <location>
        <begin position="24"/>
        <end position="1295"/>
    </location>
</feature>
<name>A0A6G0WXD9_9STRA</name>
<dbReference type="PANTHER" id="PTHR12187:SF11">
    <property type="entry name" value="PHOSPHATIDYLINOSITOL-3,4-BISPHOSPHATE 4-PHOSPHATASE"/>
    <property type="match status" value="1"/>
</dbReference>
<protein>
    <recommendedName>
        <fullName evidence="7">Tyrosine specific protein phosphatases domain-containing protein</fullName>
    </recommendedName>
</protein>
<keyword evidence="6" id="KW-1185">Reference proteome</keyword>
<evidence type="ECO:0008006" key="7">
    <source>
        <dbReference type="Google" id="ProtNLM"/>
    </source>
</evidence>
<reference evidence="5 6" key="1">
    <citation type="submission" date="2019-07" db="EMBL/GenBank/DDBJ databases">
        <title>Genomics analysis of Aphanomyces spp. identifies a new class of oomycete effector associated with host adaptation.</title>
        <authorList>
            <person name="Gaulin E."/>
        </authorList>
    </citation>
    <scope>NUCLEOTIDE SEQUENCE [LARGE SCALE GENOMIC DNA]</scope>
    <source>
        <strain evidence="5 6">ATCC 201684</strain>
    </source>
</reference>
<keyword evidence="3" id="KW-0812">Transmembrane</keyword>
<dbReference type="EMBL" id="VJMJ01000136">
    <property type="protein sequence ID" value="KAF0732202.1"/>
    <property type="molecule type" value="Genomic_DNA"/>
</dbReference>
<feature type="transmembrane region" description="Helical" evidence="3">
    <location>
        <begin position="566"/>
        <end position="586"/>
    </location>
</feature>
<feature type="signal peptide" evidence="4">
    <location>
        <begin position="1"/>
        <end position="23"/>
    </location>
</feature>
<feature type="transmembrane region" description="Helical" evidence="3">
    <location>
        <begin position="606"/>
        <end position="626"/>
    </location>
</feature>
<gene>
    <name evidence="5" type="ORF">Ae201684_010648</name>
</gene>
<keyword evidence="3" id="KW-0472">Membrane</keyword>
<dbReference type="InterPro" id="IPR039034">
    <property type="entry name" value="INPP4"/>
</dbReference>
<evidence type="ECO:0000256" key="2">
    <source>
        <dbReference type="ARBA" id="ARBA00023098"/>
    </source>
</evidence>
<evidence type="ECO:0000313" key="6">
    <source>
        <dbReference type="Proteomes" id="UP000481153"/>
    </source>
</evidence>
<keyword evidence="4" id="KW-0732">Signal</keyword>
<evidence type="ECO:0000256" key="4">
    <source>
        <dbReference type="SAM" id="SignalP"/>
    </source>
</evidence>
<evidence type="ECO:0000313" key="5">
    <source>
        <dbReference type="EMBL" id="KAF0732202.1"/>
    </source>
</evidence>
<feature type="transmembrane region" description="Helical" evidence="3">
    <location>
        <begin position="345"/>
        <end position="369"/>
    </location>
</feature>
<sequence length="1295" mass="144124">MTLEACLRAVLVVFGLFIAMTSALAPSIPFTAPICRYSTQPCTRQVDRNMSEIIAPASLPMQYIEYSSRLEGGACPTNFSKCVASTAYVPMLSRLPNDSVNLTFYYLKSDIPRDQVDRHLVFNLSSSVFLSGPTCSGTCNDTTWTTIPKDDSPISFLLTNASGLMDVLVASRYSSLIRLSSMDLKGADVVAPSNQGFAPTVSFESEPVRMRLSMFLPPVLSNLTVCFALNEPTCSDQTPHWSFDSLYSNASFDQIQGTISVGINMTNMSTSSFCMILSWDARLAAQSQQIGLAISGVSISSNSSTPVVLPEFMQWTASGTDAQCVPVTSLASPRSKNSNMVPKTLWTVISLVLYIFAFVIACLLVRLHGLTFVRETMYTDLALLSIICLLLCSVLLHILWLTILNRLPGTAIETGFLVAILDGLRQSIMWTLLASICIQWFAVVHPQWRTCHHGKLLLIWVMGVLVYLVLLLLYVVQNYGLLKCTYVDYVRNYRGGDRDLWLPVIQPGDWKFAVDKVCFDYGSRAGFVYTFGCLHCLPLGLLVLLLIFGTRLVSRGLRGLDSHHSVVQWAMCSLGFVVVTTVVVLVTQQGMTMYLYAKEKRVAPLVWLVVGEYLPTLVPSLGFLLLQWNSKLFALPARHLRATSSLAPPPPLLSTWNKPFVPDTALMSQRSLMSQRTAELTVAIRQGSTLANMVVEIHQAGNCEGTDTWKPVATISSEDKMATIKIYWQPLVQLRCTISVQPHRASLSATDYFTSMEELLQGPQEYLTSSGAVVVLSVALSSSISKTLSVASDVEITEHLRESQWPTDVALAYLKHLSLVRKSMYNSAVADIDAFEAAQQNKMNYANIIDQIQGESDVDLVRRWLHQRSTKRLEYHNMLQKCLELYKDRRRQGVFLKKSTEKVDSLLRFLPVNFHFHDMQVNAAEYSTITLGTFACHNLSKSHAPLLDDDEVDSGDRQALKPSSFADERVRYRDEVEWSTIIRQDECNGQALSTLAASVVDRVEAAIRSSALDQVWSGWAETTYLFQVESLLSDHGKESRMLEECAGATYWLASSTLGLSFQDPSSCRHPLSGVVRVELTANDSKNDSTPCGFHIVLYLCCAHAFDAASCVKVTPLLFSQGINEMQTLANKATMYKETLPDAINDVNGRRLEKYIGRRQDWPHMEDIQGKLGQLQDSILTSRRERVKKKHPEILQYAGQITRLLGGARVTCCKSGKDRTAMSVTLEHGWILSHFHHMNAPAVRRAVSIMRSEGVRLDCVDKNIGKRQYAFNALQRSMLPEAYRCPEGTYGNGNAS</sequence>
<accession>A0A6G0WXD9</accession>
<feature type="transmembrane region" description="Helical" evidence="3">
    <location>
        <begin position="527"/>
        <end position="554"/>
    </location>
</feature>
<dbReference type="Proteomes" id="UP000481153">
    <property type="component" value="Unassembled WGS sequence"/>
</dbReference>
<keyword evidence="2" id="KW-0443">Lipid metabolism</keyword>
<dbReference type="PANTHER" id="PTHR12187">
    <property type="entry name" value="AGAP000124-PA"/>
    <property type="match status" value="1"/>
</dbReference>
<keyword evidence="1" id="KW-0378">Hydrolase</keyword>
<dbReference type="GO" id="GO:0005737">
    <property type="term" value="C:cytoplasm"/>
    <property type="evidence" value="ECO:0007669"/>
    <property type="project" value="TreeGrafter"/>
</dbReference>
<dbReference type="VEuPathDB" id="FungiDB:AeMF1_019925"/>
<feature type="transmembrane region" description="Helical" evidence="3">
    <location>
        <begin position="381"/>
        <end position="403"/>
    </location>
</feature>
<evidence type="ECO:0000256" key="3">
    <source>
        <dbReference type="SAM" id="Phobius"/>
    </source>
</evidence>
<feature type="transmembrane region" description="Helical" evidence="3">
    <location>
        <begin position="456"/>
        <end position="476"/>
    </location>
</feature>
<feature type="transmembrane region" description="Helical" evidence="3">
    <location>
        <begin position="423"/>
        <end position="444"/>
    </location>
</feature>
<dbReference type="GO" id="GO:0016316">
    <property type="term" value="F:phosphatidylinositol-3,4-bisphosphate 4-phosphatase activity"/>
    <property type="evidence" value="ECO:0007669"/>
    <property type="project" value="InterPro"/>
</dbReference>